<name>A0A1Y1XLR1_9FUNG</name>
<proteinExistence type="predicted"/>
<dbReference type="PANTHER" id="PTHR48051">
    <property type="match status" value="1"/>
</dbReference>
<dbReference type="Pfam" id="PF23598">
    <property type="entry name" value="LRR_14"/>
    <property type="match status" value="1"/>
</dbReference>
<gene>
    <name evidence="4" type="ORF">BCR32DRAFT_324874</name>
</gene>
<organism evidence="4 5">
    <name type="scientific">Anaeromyces robustus</name>
    <dbReference type="NCBI Taxonomy" id="1754192"/>
    <lineage>
        <taxon>Eukaryota</taxon>
        <taxon>Fungi</taxon>
        <taxon>Fungi incertae sedis</taxon>
        <taxon>Chytridiomycota</taxon>
        <taxon>Chytridiomycota incertae sedis</taxon>
        <taxon>Neocallimastigomycetes</taxon>
        <taxon>Neocallimastigales</taxon>
        <taxon>Neocallimastigaceae</taxon>
        <taxon>Anaeromyces</taxon>
    </lineage>
</organism>
<dbReference type="Pfam" id="PF12799">
    <property type="entry name" value="LRR_4"/>
    <property type="match status" value="1"/>
</dbReference>
<feature type="domain" description="Disease resistance R13L4/SHOC-2-like LRR" evidence="3">
    <location>
        <begin position="76"/>
        <end position="182"/>
    </location>
</feature>
<keyword evidence="2" id="KW-0677">Repeat</keyword>
<dbReference type="GO" id="GO:0005737">
    <property type="term" value="C:cytoplasm"/>
    <property type="evidence" value="ECO:0007669"/>
    <property type="project" value="TreeGrafter"/>
</dbReference>
<dbReference type="PANTHER" id="PTHR48051:SF46">
    <property type="entry name" value="LEUCINE RICH REPEAT-CONTAINING DOMAIN PROTEIN"/>
    <property type="match status" value="1"/>
</dbReference>
<comment type="caution">
    <text evidence="4">The sequence shown here is derived from an EMBL/GenBank/DDBJ whole genome shotgun (WGS) entry which is preliminary data.</text>
</comment>
<sequence length="356" mass="40997">MVSRWELGNVYGSGMEKCKCLYIDYKGTARKFEQKRKEADLTQEMMDIFETLPNLGKKQLYNLEVLNVCNYPNERICLKILPDSIGNLENLRILNLSYNDLETLPKSIGNLKNLEELNLSENNNFSELPDSIGNLGNLHTLSLKHTYLKSFPESLGNSENLMSLSVSWYRRYDSSDYQCCDVFNGSMKHWSCPTMEFNSDMKSVSLDLSGKNLKQIPLGVYMLSEQGRWLNYGCNSSSNRYVYIIPALKELDVSNNQLTKIPHLLKKLNQLEKLYIHNNPDLNHLPDFLWEMRSLKELKIDGKLVKYLPNNAQVSLNDKNFENVALDLALTKNNRGKMSDDQLSNKTGPYTVYLKK</sequence>
<dbReference type="STRING" id="1754192.A0A1Y1XLR1"/>
<dbReference type="InterPro" id="IPR055414">
    <property type="entry name" value="LRR_R13L4/SHOC2-like"/>
</dbReference>
<accession>A0A1Y1XLR1</accession>
<reference evidence="4 5" key="1">
    <citation type="submission" date="2016-08" db="EMBL/GenBank/DDBJ databases">
        <title>A Parts List for Fungal Cellulosomes Revealed by Comparative Genomics.</title>
        <authorList>
            <consortium name="DOE Joint Genome Institute"/>
            <person name="Haitjema C.H."/>
            <person name="Gilmore S.P."/>
            <person name="Henske J.K."/>
            <person name="Solomon K.V."/>
            <person name="De Groot R."/>
            <person name="Kuo A."/>
            <person name="Mondo S.J."/>
            <person name="Salamov A.A."/>
            <person name="Labutti K."/>
            <person name="Zhao Z."/>
            <person name="Chiniquy J."/>
            <person name="Barry K."/>
            <person name="Brewer H.M."/>
            <person name="Purvine S.O."/>
            <person name="Wright A.T."/>
            <person name="Boxma B."/>
            <person name="Van Alen T."/>
            <person name="Hackstein J.H."/>
            <person name="Baker S.E."/>
            <person name="Grigoriev I.V."/>
            <person name="O'Malley M.A."/>
        </authorList>
    </citation>
    <scope>NUCLEOTIDE SEQUENCE [LARGE SCALE GENOMIC DNA]</scope>
    <source>
        <strain evidence="4 5">S4</strain>
    </source>
</reference>
<dbReference type="Gene3D" id="3.80.10.10">
    <property type="entry name" value="Ribonuclease Inhibitor"/>
    <property type="match status" value="2"/>
</dbReference>
<protein>
    <submittedName>
        <fullName evidence="4">L domain-like protein</fullName>
    </submittedName>
</protein>
<dbReference type="InterPro" id="IPR001611">
    <property type="entry name" value="Leu-rich_rpt"/>
</dbReference>
<dbReference type="PROSITE" id="PS51450">
    <property type="entry name" value="LRR"/>
    <property type="match status" value="3"/>
</dbReference>
<dbReference type="Proteomes" id="UP000193944">
    <property type="component" value="Unassembled WGS sequence"/>
</dbReference>
<keyword evidence="1" id="KW-0433">Leucine-rich repeat</keyword>
<evidence type="ECO:0000256" key="2">
    <source>
        <dbReference type="ARBA" id="ARBA00022737"/>
    </source>
</evidence>
<evidence type="ECO:0000256" key="1">
    <source>
        <dbReference type="ARBA" id="ARBA00022614"/>
    </source>
</evidence>
<evidence type="ECO:0000313" key="4">
    <source>
        <dbReference type="EMBL" id="ORX86687.1"/>
    </source>
</evidence>
<dbReference type="InterPro" id="IPR003591">
    <property type="entry name" value="Leu-rich_rpt_typical-subtyp"/>
</dbReference>
<dbReference type="AlphaFoldDB" id="A0A1Y1XLR1"/>
<dbReference type="OrthoDB" id="1060944at2759"/>
<dbReference type="SUPFAM" id="SSF52058">
    <property type="entry name" value="L domain-like"/>
    <property type="match status" value="1"/>
</dbReference>
<keyword evidence="5" id="KW-1185">Reference proteome</keyword>
<evidence type="ECO:0000259" key="3">
    <source>
        <dbReference type="Pfam" id="PF23598"/>
    </source>
</evidence>
<evidence type="ECO:0000313" key="5">
    <source>
        <dbReference type="Proteomes" id="UP000193944"/>
    </source>
</evidence>
<dbReference type="InterPro" id="IPR032675">
    <property type="entry name" value="LRR_dom_sf"/>
</dbReference>
<dbReference type="InterPro" id="IPR050216">
    <property type="entry name" value="LRR_domain-containing"/>
</dbReference>
<reference evidence="4 5" key="2">
    <citation type="submission" date="2016-08" db="EMBL/GenBank/DDBJ databases">
        <title>Pervasive Adenine N6-methylation of Active Genes in Fungi.</title>
        <authorList>
            <consortium name="DOE Joint Genome Institute"/>
            <person name="Mondo S.J."/>
            <person name="Dannebaum R.O."/>
            <person name="Kuo R.C."/>
            <person name="Labutti K."/>
            <person name="Haridas S."/>
            <person name="Kuo A."/>
            <person name="Salamov A."/>
            <person name="Ahrendt S.R."/>
            <person name="Lipzen A."/>
            <person name="Sullivan W."/>
            <person name="Andreopoulos W.B."/>
            <person name="Clum A."/>
            <person name="Lindquist E."/>
            <person name="Daum C."/>
            <person name="Ramamoorthy G.K."/>
            <person name="Gryganskyi A."/>
            <person name="Culley D."/>
            <person name="Magnuson J.K."/>
            <person name="James T.Y."/>
            <person name="O'Malley M.A."/>
            <person name="Stajich J.E."/>
            <person name="Spatafora J.W."/>
            <person name="Visel A."/>
            <person name="Grigoriev I.V."/>
        </authorList>
    </citation>
    <scope>NUCLEOTIDE SEQUENCE [LARGE SCALE GENOMIC DNA]</scope>
    <source>
        <strain evidence="4 5">S4</strain>
    </source>
</reference>
<dbReference type="InterPro" id="IPR025875">
    <property type="entry name" value="Leu-rich_rpt_4"/>
</dbReference>
<dbReference type="SMART" id="SM00369">
    <property type="entry name" value="LRR_TYP"/>
    <property type="match status" value="5"/>
</dbReference>
<dbReference type="EMBL" id="MCFG01000018">
    <property type="protein sequence ID" value="ORX86687.1"/>
    <property type="molecule type" value="Genomic_DNA"/>
</dbReference>
<dbReference type="SMART" id="SM00364">
    <property type="entry name" value="LRR_BAC"/>
    <property type="match status" value="4"/>
</dbReference>